<accession>A0ACB9TF33</accession>
<evidence type="ECO:0000313" key="2">
    <source>
        <dbReference type="Proteomes" id="UP001056778"/>
    </source>
</evidence>
<proteinExistence type="predicted"/>
<keyword evidence="2" id="KW-1185">Reference proteome</keyword>
<dbReference type="EMBL" id="CM043017">
    <property type="protein sequence ID" value="KAI4465442.1"/>
    <property type="molecule type" value="Genomic_DNA"/>
</dbReference>
<protein>
    <submittedName>
        <fullName evidence="1">Lipase</fullName>
    </submittedName>
</protein>
<gene>
    <name evidence="1" type="ORF">MML48_3g00019443</name>
</gene>
<evidence type="ECO:0000313" key="1">
    <source>
        <dbReference type="EMBL" id="KAI4465442.1"/>
    </source>
</evidence>
<name>A0ACB9TF33_HOLOL</name>
<comment type="caution">
    <text evidence="1">The sequence shown here is derived from an EMBL/GenBank/DDBJ whole genome shotgun (WGS) entry which is preliminary data.</text>
</comment>
<dbReference type="Proteomes" id="UP001056778">
    <property type="component" value="Chromosome 3"/>
</dbReference>
<reference evidence="1" key="1">
    <citation type="submission" date="2022-04" db="EMBL/GenBank/DDBJ databases">
        <title>Chromosome-scale genome assembly of Holotrichia oblita Faldermann.</title>
        <authorList>
            <person name="Rongchong L."/>
        </authorList>
    </citation>
    <scope>NUCLEOTIDE SEQUENCE</scope>
    <source>
        <strain evidence="1">81SQS9</strain>
    </source>
</reference>
<sequence length="930" mass="105108">MNMANTKLQGDEEQNKACPTKEVYKWENVIDPTERRSSLVRTPPDTYKSKTSENARALRERTASNDNAEDSPWQDEEITSPIYKLCNLSDANDSCTDTVTQIKKKRKRQTHIGEQTGKGTGSNREMTEVATFMGKVYNKTDALMKLVKESTKTKTEIKDMTRELGHIVGILNRKVDILKASYDELTTKSTEYEKQLSALTDIQMGKSHMEQGKEIARTFCDIGTQVDIRAEGITENEEVRDTQDAQKIWEELGKVASEDHYRQLLDRKWPEQAYRNTRVLVGNPLGADGDLAVYTEDPKMEKGLPKKFRERFPELEEFSITDEEKGNVEEIISITKRKTGTTVQINERYVYKIMPGKGSDEINRPIVFVKMARILAKRATEEGRERIALAVPEHIQRDEARKALEFAFQNMKLRADLYIKEAEEDRRNDKPKQLKNESTKKSERGLVVVKAGEMTYSDLLKQVKKVVQKANNDTEIQKASRSRDGNLVLSVKGGMQAVDKIKEVISQGVTNKVLVSRGGGKNKILHVRDLDIDTNPDQLKEAIQKATGARSEDNHFKDCGFVINDYNIDITKRHNIKVVAFGDTDVINVYCEPTVIEIMVYIVKSVHKYTVNETTSSVHDLLLEDKNGKLYYQDLLQPFTPLNAVAENVIIYLYTPKNLDNPAIFPANGLFNLSNTNFNASLHNFFLIHGWKNSFKSSMNAKIRSAIQHVSDANIFVVDWSVIAQHFFYPAVVREVPGIGRILGNYIYKYVMLPYSLSSSKFRLIGHSLGAHICGHAGTQIKRLAKSLVTSIVALDPPAIAFNYAIRTFLIEGIDSDDASFVQVIHTSQLGTRSPHGHADYYANNRNDYQPGCESDILQKCSHGRAYEYYAESINPSSRFTAYLCDNYSNYVSGFCNKNPRSLMGGLYVDTNASGVYYFSTNAKPPFAQG</sequence>
<organism evidence="1 2">
    <name type="scientific">Holotrichia oblita</name>
    <name type="common">Chafer beetle</name>
    <dbReference type="NCBI Taxonomy" id="644536"/>
    <lineage>
        <taxon>Eukaryota</taxon>
        <taxon>Metazoa</taxon>
        <taxon>Ecdysozoa</taxon>
        <taxon>Arthropoda</taxon>
        <taxon>Hexapoda</taxon>
        <taxon>Insecta</taxon>
        <taxon>Pterygota</taxon>
        <taxon>Neoptera</taxon>
        <taxon>Endopterygota</taxon>
        <taxon>Coleoptera</taxon>
        <taxon>Polyphaga</taxon>
        <taxon>Scarabaeiformia</taxon>
        <taxon>Scarabaeidae</taxon>
        <taxon>Melolonthinae</taxon>
        <taxon>Holotrichia</taxon>
    </lineage>
</organism>